<sequence length="36" mass="4121">MTDTRQFKASTKGLETDCQVALDQRCSKYKKALQNI</sequence>
<organism evidence="1 2">
    <name type="scientific">Pseudomonas putida ND6</name>
    <dbReference type="NCBI Taxonomy" id="231023"/>
    <lineage>
        <taxon>Bacteria</taxon>
        <taxon>Pseudomonadati</taxon>
        <taxon>Pseudomonadota</taxon>
        <taxon>Gammaproteobacteria</taxon>
        <taxon>Pseudomonadales</taxon>
        <taxon>Pseudomonadaceae</taxon>
        <taxon>Pseudomonas</taxon>
    </lineage>
</organism>
<dbReference type="KEGG" id="ppi:YSA_08614"/>
<reference evidence="1 2" key="1">
    <citation type="journal article" date="2012" name="J. Bacteriol.">
        <title>Complete Genome Sequence of the Naphthalene-Degrading Pseudomonas putida Strain ND6.</title>
        <authorList>
            <person name="Li S."/>
            <person name="Zhao H."/>
            <person name="Li Y."/>
            <person name="Niu S."/>
            <person name="Cai B."/>
        </authorList>
    </citation>
    <scope>NUCLEOTIDE SEQUENCE [LARGE SCALE GENOMIC DNA]</scope>
    <source>
        <strain evidence="1 2">ND6</strain>
    </source>
</reference>
<evidence type="ECO:0000313" key="1">
    <source>
        <dbReference type="EMBL" id="AFK71427.1"/>
    </source>
</evidence>
<protein>
    <submittedName>
        <fullName evidence="1">Uncharacterized protein</fullName>
    </submittedName>
</protein>
<proteinExistence type="predicted"/>
<dbReference type="HOGENOM" id="CLU_3357876_0_0_6"/>
<name>I3V106_PSEPU</name>
<dbReference type="AlphaFoldDB" id="I3V106"/>
<dbReference type="EMBL" id="CP003588">
    <property type="protein sequence ID" value="AFK71427.1"/>
    <property type="molecule type" value="Genomic_DNA"/>
</dbReference>
<dbReference type="Proteomes" id="UP000005268">
    <property type="component" value="Chromosome"/>
</dbReference>
<accession>I3V106</accession>
<gene>
    <name evidence="1" type="ORF">YSA_08614</name>
</gene>
<evidence type="ECO:0000313" key="2">
    <source>
        <dbReference type="Proteomes" id="UP000005268"/>
    </source>
</evidence>